<dbReference type="Gene3D" id="3.10.20.370">
    <property type="match status" value="1"/>
</dbReference>
<proteinExistence type="predicted"/>
<dbReference type="Gene3D" id="3.30.70.270">
    <property type="match status" value="1"/>
</dbReference>
<feature type="domain" description="Reverse transcriptase/retrotransposon-derived protein RNase H-like" evidence="3">
    <location>
        <begin position="829"/>
        <end position="928"/>
    </location>
</feature>
<evidence type="ECO:0000313" key="5">
    <source>
        <dbReference type="Proteomes" id="UP000824469"/>
    </source>
</evidence>
<protein>
    <recommendedName>
        <fullName evidence="6">Reverse transcriptase/retrotransposon-derived protein RNase H-like domain-containing protein</fullName>
    </recommendedName>
</protein>
<name>A0AA38LD49_TAXCH</name>
<dbReference type="Pfam" id="PF13460">
    <property type="entry name" value="NAD_binding_10"/>
    <property type="match status" value="1"/>
</dbReference>
<feature type="domain" description="NAD(P)-binding" evidence="2">
    <location>
        <begin position="6"/>
        <end position="109"/>
    </location>
</feature>
<evidence type="ECO:0000259" key="2">
    <source>
        <dbReference type="Pfam" id="PF13460"/>
    </source>
</evidence>
<dbReference type="Proteomes" id="UP000824469">
    <property type="component" value="Unassembled WGS sequence"/>
</dbReference>
<organism evidence="4 5">
    <name type="scientific">Taxus chinensis</name>
    <name type="common">Chinese yew</name>
    <name type="synonym">Taxus wallichiana var. chinensis</name>
    <dbReference type="NCBI Taxonomy" id="29808"/>
    <lineage>
        <taxon>Eukaryota</taxon>
        <taxon>Viridiplantae</taxon>
        <taxon>Streptophyta</taxon>
        <taxon>Embryophyta</taxon>
        <taxon>Tracheophyta</taxon>
        <taxon>Spermatophyta</taxon>
        <taxon>Pinopsida</taxon>
        <taxon>Pinidae</taxon>
        <taxon>Conifers II</taxon>
        <taxon>Cupressales</taxon>
        <taxon>Taxaceae</taxon>
        <taxon>Taxus</taxon>
    </lineage>
</organism>
<feature type="region of interest" description="Disordered" evidence="1">
    <location>
        <begin position="416"/>
        <end position="440"/>
    </location>
</feature>
<dbReference type="AlphaFoldDB" id="A0AA38LD49"/>
<dbReference type="InterPro" id="IPR043502">
    <property type="entry name" value="DNA/RNA_pol_sf"/>
</dbReference>
<evidence type="ECO:0008006" key="6">
    <source>
        <dbReference type="Google" id="ProtNLM"/>
    </source>
</evidence>
<dbReference type="InterPro" id="IPR012337">
    <property type="entry name" value="RNaseH-like_sf"/>
</dbReference>
<dbReference type="Gene3D" id="3.30.420.10">
    <property type="entry name" value="Ribonuclease H-like superfamily/Ribonuclease H"/>
    <property type="match status" value="1"/>
</dbReference>
<evidence type="ECO:0000259" key="3">
    <source>
        <dbReference type="Pfam" id="PF17919"/>
    </source>
</evidence>
<evidence type="ECO:0000256" key="1">
    <source>
        <dbReference type="SAM" id="MobiDB-lite"/>
    </source>
</evidence>
<feature type="compositionally biased region" description="Polar residues" evidence="1">
    <location>
        <begin position="416"/>
        <end position="426"/>
    </location>
</feature>
<dbReference type="EMBL" id="JAHRHJ020000005">
    <property type="protein sequence ID" value="KAH9316192.1"/>
    <property type="molecule type" value="Genomic_DNA"/>
</dbReference>
<dbReference type="SUPFAM" id="SSF53098">
    <property type="entry name" value="Ribonuclease H-like"/>
    <property type="match status" value="1"/>
</dbReference>
<accession>A0AA38LD49</accession>
<keyword evidence="5" id="KW-1185">Reference proteome</keyword>
<reference evidence="4 5" key="1">
    <citation type="journal article" date="2021" name="Nat. Plants">
        <title>The Taxus genome provides insights into paclitaxel biosynthesis.</title>
        <authorList>
            <person name="Xiong X."/>
            <person name="Gou J."/>
            <person name="Liao Q."/>
            <person name="Li Y."/>
            <person name="Zhou Q."/>
            <person name="Bi G."/>
            <person name="Li C."/>
            <person name="Du R."/>
            <person name="Wang X."/>
            <person name="Sun T."/>
            <person name="Guo L."/>
            <person name="Liang H."/>
            <person name="Lu P."/>
            <person name="Wu Y."/>
            <person name="Zhang Z."/>
            <person name="Ro D.K."/>
            <person name="Shang Y."/>
            <person name="Huang S."/>
            <person name="Yan J."/>
        </authorList>
    </citation>
    <scope>NUCLEOTIDE SEQUENCE [LARGE SCALE GENOMIC DNA]</scope>
    <source>
        <strain evidence="4">Ta-2019</strain>
    </source>
</reference>
<dbReference type="FunFam" id="3.30.70.270:FF:000063">
    <property type="entry name" value="Zinc knuckle domaincontaining protein"/>
    <property type="match status" value="1"/>
</dbReference>
<dbReference type="GO" id="GO:0003676">
    <property type="term" value="F:nucleic acid binding"/>
    <property type="evidence" value="ECO:0007669"/>
    <property type="project" value="InterPro"/>
</dbReference>
<dbReference type="InterPro" id="IPR016040">
    <property type="entry name" value="NAD(P)-bd_dom"/>
</dbReference>
<dbReference type="SUPFAM" id="SSF51735">
    <property type="entry name" value="NAD(P)-binding Rossmann-fold domains"/>
    <property type="match status" value="1"/>
</dbReference>
<dbReference type="InterPro" id="IPR041577">
    <property type="entry name" value="RT_RNaseH_2"/>
</dbReference>
<dbReference type="InterPro" id="IPR043128">
    <property type="entry name" value="Rev_trsase/Diguanyl_cyclase"/>
</dbReference>
<dbReference type="InterPro" id="IPR051320">
    <property type="entry name" value="Viral_Replic_Matur_Polypro"/>
</dbReference>
<dbReference type="PANTHER" id="PTHR33064">
    <property type="entry name" value="POL PROTEIN"/>
    <property type="match status" value="1"/>
</dbReference>
<dbReference type="PANTHER" id="PTHR33064:SF37">
    <property type="entry name" value="RIBONUCLEASE H"/>
    <property type="match status" value="1"/>
</dbReference>
<sequence length="996" mass="112970">SFGSYIEPIDGDIMDKASVKRALKGVRAIICTIKMGVLSEIDNLKGIEHIIFLSQLAVFRSRGGIQAFINGKARSLAEEDEMAIIASGVPYTILRAGLLQDRPGGQYGFNFKEVFITGVHTGEREFKSMSETNMKFRKKEFSRLSVQQVCDYGLARIPANLADDGHVTLNSYHHMGGDIAALQENINGCQMIEEISSAVLFNTLNWLLTKGSSHLHAEKLKAQMTEFENALSLDNSKGGSHNTMENSDRVELKHEMVVYSAQGRIDHFYRFQEKFNINNPPQVRSRRSSILPGRRVQTHPDLDHLQHNLADGIIHQVYSQRRCAPFMTQNQNQNQQPLAPITHVPWGEAFGTLNLTPPMHKLPKGSRKNFLKFFGDGKQNPDDYLASFFISCGVLVVEHEDVSKLANDMLQIKKQISQGGNATPSRTDPARTFNGQNQNQNKLTSAPQWLAIKDALRNNLETNEEYLGVDESFDEEDFVDPAGDSNIGYLDYESDEGYYESFEYFDGHTFTMVFIRNFCKELGGEVKMDWSCAHIPIKGVNQNLEPEKKSKYTISKYKDPRSQILFQESDHGVYYLEIDKEEAQPMIQEPHQLDNKIWSLDFDGSCCSFGSGAGVVLISPEGKVHAHSFKLMFENTNNTAEYEALLLGMEQARTMGIKLLHIGAFLHQKDNFEEIYYEGSQLTSKTNYYGRNGCKGFRKSRDYPAKGNKIPKGLVSLEEMFDKHDQMLKKNEESEEGSSSDTQLLNLGASNDPKLVNLGKLLGHIISKEGTKIDPERVKSIQTLPFPTSKKGVHSFFGKVNFLRRFIPDFAELTRHISNMMKKTHDFKWSSEEKEAFEKIKEALSKSPVLVSPDFSKEFILYYYSSKHTMSAILMQKNQEDVEAMIAFMSIPLKAYELKYTPMEKHAYSVVKACKAFRYYILASHTVVLVLDTTVKSILTQQELGILRGTWVTKVQEYDLDIKPTKLVRGRGLCELMTEMKTMDSEEVKVCPWFFS</sequence>
<dbReference type="Pfam" id="PF17919">
    <property type="entry name" value="RT_RNaseH_2"/>
    <property type="match status" value="1"/>
</dbReference>
<evidence type="ECO:0000313" key="4">
    <source>
        <dbReference type="EMBL" id="KAH9316192.1"/>
    </source>
</evidence>
<dbReference type="Gene3D" id="3.40.50.720">
    <property type="entry name" value="NAD(P)-binding Rossmann-like Domain"/>
    <property type="match status" value="1"/>
</dbReference>
<comment type="caution">
    <text evidence="4">The sequence shown here is derived from an EMBL/GenBank/DDBJ whole genome shotgun (WGS) entry which is preliminary data.</text>
</comment>
<gene>
    <name evidence="4" type="ORF">KI387_024819</name>
</gene>
<dbReference type="SUPFAM" id="SSF56672">
    <property type="entry name" value="DNA/RNA polymerases"/>
    <property type="match status" value="1"/>
</dbReference>
<dbReference type="InterPro" id="IPR036397">
    <property type="entry name" value="RNaseH_sf"/>
</dbReference>
<feature type="non-terminal residue" evidence="4">
    <location>
        <position position="1"/>
    </location>
</feature>
<dbReference type="InterPro" id="IPR036291">
    <property type="entry name" value="NAD(P)-bd_dom_sf"/>
</dbReference>